<protein>
    <recommendedName>
        <fullName evidence="12">MACPF domain-containing protein</fullName>
    </recommendedName>
</protein>
<feature type="compositionally biased region" description="Basic and acidic residues" evidence="11">
    <location>
        <begin position="729"/>
        <end position="747"/>
    </location>
</feature>
<dbReference type="FunFam" id="1.25.40.10:FF:000043">
    <property type="entry name" value="G-protein-signaling modulator 2 isoform X1"/>
    <property type="match status" value="1"/>
</dbReference>
<dbReference type="SUPFAM" id="SSF48452">
    <property type="entry name" value="TPR-like"/>
    <property type="match status" value="1"/>
</dbReference>
<dbReference type="PANTHER" id="PTHR45954">
    <property type="entry name" value="LD33695P"/>
    <property type="match status" value="1"/>
</dbReference>
<gene>
    <name evidence="13" type="ORF">SKAU_G00005290</name>
</gene>
<keyword evidence="4" id="KW-1003">Cell membrane</keyword>
<dbReference type="Pfam" id="PF13424">
    <property type="entry name" value="TPR_12"/>
    <property type="match status" value="2"/>
</dbReference>
<evidence type="ECO:0000256" key="1">
    <source>
        <dbReference type="ARBA" id="ARBA00004236"/>
    </source>
</evidence>
<dbReference type="AlphaFoldDB" id="A0A9Q1JAP0"/>
<dbReference type="Pfam" id="PF02188">
    <property type="entry name" value="GoLoco"/>
    <property type="match status" value="4"/>
</dbReference>
<evidence type="ECO:0000256" key="5">
    <source>
        <dbReference type="ARBA" id="ARBA00022490"/>
    </source>
</evidence>
<evidence type="ECO:0000256" key="3">
    <source>
        <dbReference type="ARBA" id="ARBA00006600"/>
    </source>
</evidence>
<name>A0A9Q1JAP0_SYNKA</name>
<dbReference type="Pfam" id="PF13374">
    <property type="entry name" value="TPR_10"/>
    <property type="match status" value="1"/>
</dbReference>
<dbReference type="SMART" id="SM00390">
    <property type="entry name" value="GoLoco"/>
    <property type="match status" value="4"/>
</dbReference>
<dbReference type="GO" id="GO:0005938">
    <property type="term" value="C:cell cortex"/>
    <property type="evidence" value="ECO:0007669"/>
    <property type="project" value="TreeGrafter"/>
</dbReference>
<evidence type="ECO:0000256" key="7">
    <source>
        <dbReference type="ARBA" id="ARBA00022737"/>
    </source>
</evidence>
<feature type="region of interest" description="Disordered" evidence="11">
    <location>
        <begin position="647"/>
        <end position="696"/>
    </location>
</feature>
<keyword evidence="7" id="KW-0677">Repeat</keyword>
<proteinExistence type="inferred from homology"/>
<evidence type="ECO:0000259" key="12">
    <source>
        <dbReference type="SMART" id="SM00457"/>
    </source>
</evidence>
<dbReference type="FunFam" id="1.25.40.10:FF:002932">
    <property type="entry name" value="Adenylate kinase isoenzyme 1"/>
    <property type="match status" value="1"/>
</dbReference>
<evidence type="ECO:0000256" key="10">
    <source>
        <dbReference type="PROSITE-ProRule" id="PRU00339"/>
    </source>
</evidence>
<evidence type="ECO:0000256" key="11">
    <source>
        <dbReference type="SAM" id="MobiDB-lite"/>
    </source>
</evidence>
<feature type="compositionally biased region" description="Basic and acidic residues" evidence="11">
    <location>
        <begin position="647"/>
        <end position="659"/>
    </location>
</feature>
<evidence type="ECO:0000256" key="6">
    <source>
        <dbReference type="ARBA" id="ARBA00022553"/>
    </source>
</evidence>
<reference evidence="13" key="1">
    <citation type="journal article" date="2023" name="Science">
        <title>Genome structures resolve the early diversification of teleost fishes.</title>
        <authorList>
            <person name="Parey E."/>
            <person name="Louis A."/>
            <person name="Montfort J."/>
            <person name="Bouchez O."/>
            <person name="Roques C."/>
            <person name="Iampietro C."/>
            <person name="Lluch J."/>
            <person name="Castinel A."/>
            <person name="Donnadieu C."/>
            <person name="Desvignes T."/>
            <person name="Floi Bucao C."/>
            <person name="Jouanno E."/>
            <person name="Wen M."/>
            <person name="Mejri S."/>
            <person name="Dirks R."/>
            <person name="Jansen H."/>
            <person name="Henkel C."/>
            <person name="Chen W.J."/>
            <person name="Zahm M."/>
            <person name="Cabau C."/>
            <person name="Klopp C."/>
            <person name="Thompson A.W."/>
            <person name="Robinson-Rechavi M."/>
            <person name="Braasch I."/>
            <person name="Lecointre G."/>
            <person name="Bobe J."/>
            <person name="Postlethwait J.H."/>
            <person name="Berthelot C."/>
            <person name="Roest Crollius H."/>
            <person name="Guiguen Y."/>
        </authorList>
    </citation>
    <scope>NUCLEOTIDE SEQUENCE</scope>
    <source>
        <strain evidence="13">WJC10195</strain>
    </source>
</reference>
<dbReference type="InterPro" id="IPR011990">
    <property type="entry name" value="TPR-like_helical_dom_sf"/>
</dbReference>
<dbReference type="Proteomes" id="UP001152622">
    <property type="component" value="Chromosome 1"/>
</dbReference>
<feature type="region of interest" description="Disordered" evidence="11">
    <location>
        <begin position="870"/>
        <end position="899"/>
    </location>
</feature>
<dbReference type="GO" id="GO:0000132">
    <property type="term" value="P:establishment of mitotic spindle orientation"/>
    <property type="evidence" value="ECO:0007669"/>
    <property type="project" value="TreeGrafter"/>
</dbReference>
<sequence>MTYLRDNNFIKDFPQLADGLMVIPLPVEEQCRGVLSEPQPNLQLLTGDAQFNEAMGYPMVQQWRVRSNLYKVKLSSITLSAGFSKVLKVLNAESTREELLSFIQQYGSHYVSEALYGSELTCTIYFPSKKVQQQLWLQYQKETTDLGSRRELKSMPFITYLTGLLAVQRLSEDHLVTGVEIRCEEKGRCPSACHLCRRPGLEQPSPTPVLLEVTRIVPLYSLVQDNVTKAAFRSATMSSYWCAGKGDVVDNWCRCDLSAFSKDGLPSCSPLRQPLMEASCLELALEGERLCKARDFKGGAVFFEAAVEVGTEDLKTLSAIYSQLGNAYFYLKEYAKALEYHRHDLTLARTIGDKIGEGKASGNLGNTLKVLGRFDEAVVCCQRHLDISREQGDKVGEARALYNIGNVFHAKGKQQAWGSSQDPGDLPHDVIETLQRATEFYEMNLSLVKELGDRAAQGRAYGNLGNTHYLLGNFVEAIKFHRERLSIAKEFGDKAAERRAYSNLGNALIFLGQFNPATEYYRKTLQLSRQLKDRVMEAQASQELTDRIGEGRACWSLGNAYVSLGNHRQALHYARKHLDISQEIGDRNGELTARMNVEQLTEALGAVEGELPPCGSEVRAQGARPKFSSRDSMESVDLWKYSSEKEQNGDCNHLEDFSRGGRGNGSRLANKAGHPEGQPADERPWRTSPESLLDADDIRVQVTTAKLARDPSDEDCFFDLLSKFQSSRMDDQRCHLDEPQDVSEGRAEGGATSSPVSPLGDLMDSCSLISSPQTEELFDLIASSQSRRLDDQRANVGNLPGLRITQNNLGHLRGDADLQEPGDDFFNMLIKCQSSRIDDQRCSPPDLGPRGPTVPDEDFFSLIQRVQAKRMDEQRVHLPSDQQDEPDSDPPSPPSGDSS</sequence>
<dbReference type="InterPro" id="IPR003109">
    <property type="entry name" value="GoLoco_motif"/>
</dbReference>
<dbReference type="EMBL" id="JAINUF010000001">
    <property type="protein sequence ID" value="KAJ8379751.1"/>
    <property type="molecule type" value="Genomic_DNA"/>
</dbReference>
<comment type="similarity">
    <text evidence="3">Belongs to the GPSM family.</text>
</comment>
<evidence type="ECO:0000256" key="9">
    <source>
        <dbReference type="ARBA" id="ARBA00023136"/>
    </source>
</evidence>
<dbReference type="OrthoDB" id="286233at2759"/>
<comment type="subcellular location">
    <subcellularLocation>
        <location evidence="1">Cell membrane</location>
    </subcellularLocation>
    <subcellularLocation>
        <location evidence="2">Cytoplasm</location>
    </subcellularLocation>
</comment>
<feature type="compositionally biased region" description="Pro residues" evidence="11">
    <location>
        <begin position="889"/>
        <end position="899"/>
    </location>
</feature>
<dbReference type="Pfam" id="PF01823">
    <property type="entry name" value="MACPF"/>
    <property type="match status" value="1"/>
</dbReference>
<evidence type="ECO:0000256" key="2">
    <source>
        <dbReference type="ARBA" id="ARBA00004496"/>
    </source>
</evidence>
<keyword evidence="8 10" id="KW-0802">TPR repeat</keyword>
<evidence type="ECO:0000313" key="13">
    <source>
        <dbReference type="EMBL" id="KAJ8379751.1"/>
    </source>
</evidence>
<dbReference type="GO" id="GO:0005092">
    <property type="term" value="F:GDP-dissociation inhibitor activity"/>
    <property type="evidence" value="ECO:0007669"/>
    <property type="project" value="TreeGrafter"/>
</dbReference>
<dbReference type="InterPro" id="IPR052386">
    <property type="entry name" value="GPSM"/>
</dbReference>
<evidence type="ECO:0000256" key="4">
    <source>
        <dbReference type="ARBA" id="ARBA00022475"/>
    </source>
</evidence>
<keyword evidence="14" id="KW-1185">Reference proteome</keyword>
<keyword evidence="6" id="KW-0597">Phosphoprotein</keyword>
<evidence type="ECO:0000256" key="8">
    <source>
        <dbReference type="ARBA" id="ARBA00022803"/>
    </source>
</evidence>
<dbReference type="Gene3D" id="1.25.40.10">
    <property type="entry name" value="Tetratricopeptide repeat domain"/>
    <property type="match status" value="3"/>
</dbReference>
<dbReference type="GO" id="GO:0005886">
    <property type="term" value="C:plasma membrane"/>
    <property type="evidence" value="ECO:0007669"/>
    <property type="project" value="UniProtKB-SubCell"/>
</dbReference>
<dbReference type="Pfam" id="PF13181">
    <property type="entry name" value="TPR_8"/>
    <property type="match status" value="1"/>
</dbReference>
<feature type="repeat" description="TPR" evidence="10">
    <location>
        <begin position="318"/>
        <end position="351"/>
    </location>
</feature>
<feature type="domain" description="MACPF" evidence="12">
    <location>
        <begin position="57"/>
        <end position="241"/>
    </location>
</feature>
<dbReference type="SMART" id="SM00457">
    <property type="entry name" value="MACPF"/>
    <property type="match status" value="1"/>
</dbReference>
<dbReference type="PROSITE" id="PS50877">
    <property type="entry name" value="GOLOCO"/>
    <property type="match status" value="4"/>
</dbReference>
<accession>A0A9Q1JAP0</accession>
<dbReference type="PROSITE" id="PS50005">
    <property type="entry name" value="TPR"/>
    <property type="match status" value="2"/>
</dbReference>
<dbReference type="SMART" id="SM00028">
    <property type="entry name" value="TPR"/>
    <property type="match status" value="5"/>
</dbReference>
<evidence type="ECO:0000313" key="14">
    <source>
        <dbReference type="Proteomes" id="UP001152622"/>
    </source>
</evidence>
<feature type="region of interest" description="Disordered" evidence="11">
    <location>
        <begin position="729"/>
        <end position="760"/>
    </location>
</feature>
<keyword evidence="9" id="KW-0472">Membrane</keyword>
<dbReference type="InterPro" id="IPR020864">
    <property type="entry name" value="MACPF"/>
</dbReference>
<dbReference type="GO" id="GO:0001965">
    <property type="term" value="F:G-protein alpha-subunit binding"/>
    <property type="evidence" value="ECO:0007669"/>
    <property type="project" value="TreeGrafter"/>
</dbReference>
<keyword evidence="5" id="KW-0963">Cytoplasm</keyword>
<comment type="caution">
    <text evidence="13">The sequence shown here is derived from an EMBL/GenBank/DDBJ whole genome shotgun (WGS) entry which is preliminary data.</text>
</comment>
<feature type="region of interest" description="Disordered" evidence="11">
    <location>
        <begin position="837"/>
        <end position="857"/>
    </location>
</feature>
<dbReference type="InterPro" id="IPR019734">
    <property type="entry name" value="TPR_rpt"/>
</dbReference>
<dbReference type="PANTHER" id="PTHR45954:SF2">
    <property type="entry name" value="G-PROTEIN-SIGNALING MODULATOR 1"/>
    <property type="match status" value="1"/>
</dbReference>
<organism evidence="13 14">
    <name type="scientific">Synaphobranchus kaupii</name>
    <name type="common">Kaup's arrowtooth eel</name>
    <dbReference type="NCBI Taxonomy" id="118154"/>
    <lineage>
        <taxon>Eukaryota</taxon>
        <taxon>Metazoa</taxon>
        <taxon>Chordata</taxon>
        <taxon>Craniata</taxon>
        <taxon>Vertebrata</taxon>
        <taxon>Euteleostomi</taxon>
        <taxon>Actinopterygii</taxon>
        <taxon>Neopterygii</taxon>
        <taxon>Teleostei</taxon>
        <taxon>Anguilliformes</taxon>
        <taxon>Synaphobranchidae</taxon>
        <taxon>Synaphobranchus</taxon>
    </lineage>
</organism>
<feature type="repeat" description="TPR" evidence="10">
    <location>
        <begin position="498"/>
        <end position="531"/>
    </location>
</feature>
<feature type="region of interest" description="Disordered" evidence="11">
    <location>
        <begin position="608"/>
        <end position="629"/>
    </location>
</feature>